<evidence type="ECO:0000313" key="7">
    <source>
        <dbReference type="Proteomes" id="UP000219775"/>
    </source>
</evidence>
<proteinExistence type="predicted"/>
<reference evidence="6 7" key="1">
    <citation type="submission" date="2017-09" db="EMBL/GenBank/DDBJ databases">
        <title>Large-scale bioinformatics analysis of Bacillus genomes uncovers conserved roles of natural products in bacterial physiology.</title>
        <authorList>
            <consortium name="Agbiome Team Llc"/>
            <person name="Bleich R.M."/>
            <person name="Grubbs K.J."/>
            <person name="Santa Maria K.C."/>
            <person name="Allen S.E."/>
            <person name="Farag S."/>
            <person name="Shank E.A."/>
            <person name="Bowers A."/>
        </authorList>
    </citation>
    <scope>NUCLEOTIDE SEQUENCE [LARGE SCALE GENOMIC DNA]</scope>
    <source>
        <strain evidence="6 7">AFS009893</strain>
    </source>
</reference>
<keyword evidence="2" id="KW-1003">Cell membrane</keyword>
<evidence type="ECO:0000256" key="1">
    <source>
        <dbReference type="ARBA" id="ARBA00004651"/>
    </source>
</evidence>
<evidence type="ECO:0000256" key="5">
    <source>
        <dbReference type="ARBA" id="ARBA00023136"/>
    </source>
</evidence>
<dbReference type="PANTHER" id="PTHR30086:SF20">
    <property type="entry name" value="ARGININE EXPORTER PROTEIN ARGO-RELATED"/>
    <property type="match status" value="1"/>
</dbReference>
<dbReference type="AlphaFoldDB" id="A0A2B5HJ91"/>
<evidence type="ECO:0000313" key="6">
    <source>
        <dbReference type="EMBL" id="PEM70067.1"/>
    </source>
</evidence>
<dbReference type="InterPro" id="IPR001123">
    <property type="entry name" value="LeuE-type"/>
</dbReference>
<name>A0A2B5HJ91_9BACI</name>
<accession>A0A2B5HJ91</accession>
<evidence type="ECO:0000256" key="4">
    <source>
        <dbReference type="ARBA" id="ARBA00022989"/>
    </source>
</evidence>
<gene>
    <name evidence="6" type="ORF">CN613_09200</name>
</gene>
<sequence length="208" mass="22812">MASEFLLKGLTIGFSIVAPVGPIGILCIRRTLENGRFVGFMSGLGAATADGLYSLIAGLSLTVITNYLINQQLWFQLIGGIFLGYFGVKTYKSKPSNTLTKSKNEQNIKAYASTFFLTITNPVTILSFIALFSGLGIANSDIDLMEKLILVLGVFLGSILWWLFLSIVVSLLKNRINAYSLIIINKTSGLILLLFSLRSFYDVLITTY</sequence>
<protein>
    <submittedName>
        <fullName evidence="6">Lysine transporter LysE</fullName>
    </submittedName>
</protein>
<dbReference type="Proteomes" id="UP000219775">
    <property type="component" value="Unassembled WGS sequence"/>
</dbReference>
<keyword evidence="5" id="KW-0472">Membrane</keyword>
<comment type="caution">
    <text evidence="6">The sequence shown here is derived from an EMBL/GenBank/DDBJ whole genome shotgun (WGS) entry which is preliminary data.</text>
</comment>
<organism evidence="6 7">
    <name type="scientific">Bacillus pseudomycoides</name>
    <dbReference type="NCBI Taxonomy" id="64104"/>
    <lineage>
        <taxon>Bacteria</taxon>
        <taxon>Bacillati</taxon>
        <taxon>Bacillota</taxon>
        <taxon>Bacilli</taxon>
        <taxon>Bacillales</taxon>
        <taxon>Bacillaceae</taxon>
        <taxon>Bacillus</taxon>
        <taxon>Bacillus cereus group</taxon>
    </lineage>
</organism>
<dbReference type="GO" id="GO:0015171">
    <property type="term" value="F:amino acid transmembrane transporter activity"/>
    <property type="evidence" value="ECO:0007669"/>
    <property type="project" value="TreeGrafter"/>
</dbReference>
<dbReference type="GO" id="GO:0005886">
    <property type="term" value="C:plasma membrane"/>
    <property type="evidence" value="ECO:0007669"/>
    <property type="project" value="UniProtKB-SubCell"/>
</dbReference>
<comment type="subcellular location">
    <subcellularLocation>
        <location evidence="1">Cell membrane</location>
        <topology evidence="1">Multi-pass membrane protein</topology>
    </subcellularLocation>
</comment>
<dbReference type="Pfam" id="PF01810">
    <property type="entry name" value="LysE"/>
    <property type="match status" value="1"/>
</dbReference>
<keyword evidence="3" id="KW-0812">Transmembrane</keyword>
<dbReference type="RefSeq" id="WP_097849573.1">
    <property type="nucleotide sequence ID" value="NZ_NUBH01000051.1"/>
</dbReference>
<evidence type="ECO:0000256" key="2">
    <source>
        <dbReference type="ARBA" id="ARBA00022475"/>
    </source>
</evidence>
<evidence type="ECO:0000256" key="3">
    <source>
        <dbReference type="ARBA" id="ARBA00022692"/>
    </source>
</evidence>
<dbReference type="EMBL" id="NUDP01000036">
    <property type="protein sequence ID" value="PEM70067.1"/>
    <property type="molecule type" value="Genomic_DNA"/>
</dbReference>
<keyword evidence="4" id="KW-1133">Transmembrane helix</keyword>
<dbReference type="PANTHER" id="PTHR30086">
    <property type="entry name" value="ARGININE EXPORTER PROTEIN ARGO"/>
    <property type="match status" value="1"/>
</dbReference>